<dbReference type="InterPro" id="IPR050721">
    <property type="entry name" value="Trk_Ktr_HKT_K-transport"/>
</dbReference>
<gene>
    <name evidence="4" type="ORF">FAZ97_16125</name>
</gene>
<keyword evidence="5" id="KW-1185">Reference proteome</keyword>
<dbReference type="KEGG" id="pacp:FAZ97_16125"/>
<reference evidence="4 5" key="1">
    <citation type="submission" date="2019-12" db="EMBL/GenBank/DDBJ databases">
        <title>Paraburkholderia acidiphila 7Q-K02 sp. nov and Paraburkholderia acidisoli DHF22 sp. nov., two strains isolated from forest soil.</title>
        <authorList>
            <person name="Gao Z."/>
            <person name="Qiu L."/>
        </authorList>
    </citation>
    <scope>NUCLEOTIDE SEQUENCE [LARGE SCALE GENOMIC DNA]</scope>
    <source>
        <strain evidence="4 5">7Q-K02</strain>
    </source>
</reference>
<dbReference type="Proteomes" id="UP000434209">
    <property type="component" value="Chromosome 2"/>
</dbReference>
<evidence type="ECO:0000259" key="3">
    <source>
        <dbReference type="PROSITE" id="PS51201"/>
    </source>
</evidence>
<dbReference type="PANTHER" id="PTHR43833:SF11">
    <property type="entry name" value="VOLTAGE-GATED POTASSIUM CHANNEL KCH"/>
    <property type="match status" value="1"/>
</dbReference>
<dbReference type="OrthoDB" id="9799090at2"/>
<feature type="transmembrane region" description="Helical" evidence="2">
    <location>
        <begin position="20"/>
        <end position="37"/>
    </location>
</feature>
<feature type="transmembrane region" description="Helical" evidence="2">
    <location>
        <begin position="112"/>
        <end position="128"/>
    </location>
</feature>
<dbReference type="InterPro" id="IPR003148">
    <property type="entry name" value="RCK_N"/>
</dbReference>
<feature type="transmembrane region" description="Helical" evidence="2">
    <location>
        <begin position="199"/>
        <end position="224"/>
    </location>
</feature>
<dbReference type="Pfam" id="PF02254">
    <property type="entry name" value="TrkA_N"/>
    <property type="match status" value="1"/>
</dbReference>
<keyword evidence="4" id="KW-0406">Ion transport</keyword>
<keyword evidence="2" id="KW-1133">Transmembrane helix</keyword>
<dbReference type="EMBL" id="CP046910">
    <property type="protein sequence ID" value="QGZ56504.1"/>
    <property type="molecule type" value="Genomic_DNA"/>
</dbReference>
<dbReference type="Gene3D" id="3.40.50.720">
    <property type="entry name" value="NAD(P)-binding Rossmann-like Domain"/>
    <property type="match status" value="1"/>
</dbReference>
<accession>A0A7Z2G7I1</accession>
<dbReference type="GO" id="GO:0005886">
    <property type="term" value="C:plasma membrane"/>
    <property type="evidence" value="ECO:0007669"/>
    <property type="project" value="UniProtKB-SubCell"/>
</dbReference>
<dbReference type="SUPFAM" id="SSF81324">
    <property type="entry name" value="Voltage-gated potassium channels"/>
    <property type="match status" value="1"/>
</dbReference>
<protein>
    <submittedName>
        <fullName evidence="4">Voltage-gated potassium channel protein</fullName>
    </submittedName>
</protein>
<evidence type="ECO:0000256" key="2">
    <source>
        <dbReference type="SAM" id="Phobius"/>
    </source>
</evidence>
<dbReference type="AlphaFoldDB" id="A0A7Z2G7I1"/>
<dbReference type="SUPFAM" id="SSF51735">
    <property type="entry name" value="NAD(P)-binding Rossmann-fold domains"/>
    <property type="match status" value="1"/>
</dbReference>
<organism evidence="4 5">
    <name type="scientific">Paraburkholderia acidiphila</name>
    <dbReference type="NCBI Taxonomy" id="2571747"/>
    <lineage>
        <taxon>Bacteria</taxon>
        <taxon>Pseudomonadati</taxon>
        <taxon>Pseudomonadota</taxon>
        <taxon>Betaproteobacteria</taxon>
        <taxon>Burkholderiales</taxon>
        <taxon>Burkholderiaceae</taxon>
        <taxon>Paraburkholderia</taxon>
    </lineage>
</organism>
<feature type="transmembrane region" description="Helical" evidence="2">
    <location>
        <begin position="140"/>
        <end position="161"/>
    </location>
</feature>
<dbReference type="InterPro" id="IPR036291">
    <property type="entry name" value="NAD(P)-bd_dom_sf"/>
</dbReference>
<proteinExistence type="predicted"/>
<keyword evidence="2" id="KW-0812">Transmembrane</keyword>
<evidence type="ECO:0000313" key="5">
    <source>
        <dbReference type="Proteomes" id="UP000434209"/>
    </source>
</evidence>
<dbReference type="InterPro" id="IPR013099">
    <property type="entry name" value="K_chnl_dom"/>
</dbReference>
<name>A0A7Z2G7I1_9BURK</name>
<dbReference type="GO" id="GO:0034220">
    <property type="term" value="P:monoatomic ion transmembrane transport"/>
    <property type="evidence" value="ECO:0007669"/>
    <property type="project" value="UniProtKB-KW"/>
</dbReference>
<feature type="transmembrane region" description="Helical" evidence="2">
    <location>
        <begin position="167"/>
        <end position="187"/>
    </location>
</feature>
<dbReference type="PANTHER" id="PTHR43833">
    <property type="entry name" value="POTASSIUM CHANNEL PROTEIN 2-RELATED-RELATED"/>
    <property type="match status" value="1"/>
</dbReference>
<dbReference type="NCBIfam" id="NF007828">
    <property type="entry name" value="PRK10537.1"/>
    <property type="match status" value="1"/>
</dbReference>
<keyword evidence="2" id="KW-0472">Membrane</keyword>
<dbReference type="GO" id="GO:0006813">
    <property type="term" value="P:potassium ion transport"/>
    <property type="evidence" value="ECO:0007669"/>
    <property type="project" value="InterPro"/>
</dbReference>
<evidence type="ECO:0000256" key="1">
    <source>
        <dbReference type="ARBA" id="ARBA00004651"/>
    </source>
</evidence>
<evidence type="ECO:0000313" key="4">
    <source>
        <dbReference type="EMBL" id="QGZ56504.1"/>
    </source>
</evidence>
<comment type="subcellular location">
    <subcellularLocation>
        <location evidence="1">Cell membrane</location>
        <topology evidence="1">Multi-pass membrane protein</topology>
    </subcellularLocation>
</comment>
<sequence length="393" mass="42266">MNAYARRLRSYARRLVPHGYLALLLVLDGLLLVRPVAQKALEHTRGNWFDDWITLINAFGVLALPQALVATGLTMMSFGIALRARVAWMLSLVLLTGAASICLWGDYRSHALAAYSLALACALIYYWRRFDRASVAAGSLFAFLSIGSLVVYAVFGSLYLGDDFAPPIRNLVTAFYFSIVSMSTVGYGDIVPHSDTARLFTASIIVLGITVFATSISAVIGPVIGGHLKRIVKGGISNVTRKNHYLIVGASPLAHSVYEGLVKRGYTATVIVAPNTPHNYPAEADLIVGDASDTATLHNAGAETALAALALRSDDAENAFVILAIKEIAPKVRTVALVNDSRNLQRLRLLQPDMVFSPQLLAGELLARTLNNETIDNTLIEQLLFGKSVGGAA</sequence>
<keyword evidence="4" id="KW-0407">Ion channel</keyword>
<dbReference type="Pfam" id="PF07885">
    <property type="entry name" value="Ion_trans_2"/>
    <property type="match status" value="1"/>
</dbReference>
<dbReference type="PROSITE" id="PS51201">
    <property type="entry name" value="RCK_N"/>
    <property type="match status" value="1"/>
</dbReference>
<dbReference type="Gene3D" id="1.10.287.70">
    <property type="match status" value="1"/>
</dbReference>
<feature type="transmembrane region" description="Helical" evidence="2">
    <location>
        <begin position="52"/>
        <end position="74"/>
    </location>
</feature>
<feature type="domain" description="RCK N-terminal" evidence="3">
    <location>
        <begin position="242"/>
        <end position="356"/>
    </location>
</feature>
<dbReference type="RefSeq" id="WP_158759463.1">
    <property type="nucleotide sequence ID" value="NZ_CP046910.1"/>
</dbReference>
<keyword evidence="4" id="KW-0813">Transport</keyword>
<feature type="transmembrane region" description="Helical" evidence="2">
    <location>
        <begin position="86"/>
        <end position="106"/>
    </location>
</feature>